<evidence type="ECO:0000313" key="1">
    <source>
        <dbReference type="EMBL" id="KAK4816388.1"/>
    </source>
</evidence>
<dbReference type="PANTHER" id="PTHR33332">
    <property type="entry name" value="REVERSE TRANSCRIPTASE DOMAIN-CONTAINING PROTEIN"/>
    <property type="match status" value="1"/>
</dbReference>
<dbReference type="AlphaFoldDB" id="A0AAN7MUK5"/>
<name>A0AAN7MUK5_MYCAM</name>
<comment type="caution">
    <text evidence="1">The sequence shown here is derived from an EMBL/GenBank/DDBJ whole genome shotgun (WGS) entry which is preliminary data.</text>
</comment>
<reference evidence="1 2" key="1">
    <citation type="journal article" date="2023" name="J. Hered.">
        <title>Chromosome-level genome of the wood stork (Mycteria americana) provides insight into avian chromosome evolution.</title>
        <authorList>
            <person name="Flamio R. Jr."/>
            <person name="Ramstad K.M."/>
        </authorList>
    </citation>
    <scope>NUCLEOTIDE SEQUENCE [LARGE SCALE GENOMIC DNA]</scope>
    <source>
        <strain evidence="1">JAX WOST 10</strain>
    </source>
</reference>
<accession>A0AAN7MUK5</accession>
<sequence>MPSFASVFTSKIGLQKSQISETKGNICSREGVPLVEENQAREYLSNLDMHKSMGLDHGGGSLRTIGKQISLLSSRKARRRTQGTTGLSGFTSIPGKVMEQLILETIYRQLTDKKITRSGQCGFTKGKSCLTNLITFYGEMTGLVDKGRTKTDDGTITRGQEQGVPITPSHDIPIDKLFISELEVDSEIENRLNRQAQRVVGSGMKSAWRLVTSGVNQGAILGPNLFNISMNDLEDGAECTLSKFADDRKLG</sequence>
<proteinExistence type="predicted"/>
<gene>
    <name evidence="1" type="ORF">QYF61_016705</name>
</gene>
<evidence type="ECO:0000313" key="2">
    <source>
        <dbReference type="Proteomes" id="UP001333110"/>
    </source>
</evidence>
<evidence type="ECO:0008006" key="3">
    <source>
        <dbReference type="Google" id="ProtNLM"/>
    </source>
</evidence>
<organism evidence="1 2">
    <name type="scientific">Mycteria americana</name>
    <name type="common">Wood stork</name>
    <dbReference type="NCBI Taxonomy" id="33587"/>
    <lineage>
        <taxon>Eukaryota</taxon>
        <taxon>Metazoa</taxon>
        <taxon>Chordata</taxon>
        <taxon>Craniata</taxon>
        <taxon>Vertebrata</taxon>
        <taxon>Euteleostomi</taxon>
        <taxon>Archelosauria</taxon>
        <taxon>Archosauria</taxon>
        <taxon>Dinosauria</taxon>
        <taxon>Saurischia</taxon>
        <taxon>Theropoda</taxon>
        <taxon>Coelurosauria</taxon>
        <taxon>Aves</taxon>
        <taxon>Neognathae</taxon>
        <taxon>Neoaves</taxon>
        <taxon>Aequornithes</taxon>
        <taxon>Ciconiiformes</taxon>
        <taxon>Ciconiidae</taxon>
        <taxon>Mycteria</taxon>
    </lineage>
</organism>
<keyword evidence="2" id="KW-1185">Reference proteome</keyword>
<protein>
    <recommendedName>
        <fullName evidence="3">Reverse transcriptase domain-containing protein</fullName>
    </recommendedName>
</protein>
<dbReference type="Proteomes" id="UP001333110">
    <property type="component" value="Unassembled WGS sequence"/>
</dbReference>
<dbReference type="EMBL" id="JAUNZN010000009">
    <property type="protein sequence ID" value="KAK4816388.1"/>
    <property type="molecule type" value="Genomic_DNA"/>
</dbReference>